<evidence type="ECO:0000259" key="3">
    <source>
        <dbReference type="PROSITE" id="PS50222"/>
    </source>
</evidence>
<evidence type="ECO:0000256" key="1">
    <source>
        <dbReference type="ARBA" id="ARBA00022737"/>
    </source>
</evidence>
<dbReference type="FunFam" id="1.10.238.10:FF:000001">
    <property type="entry name" value="Calmodulin 1"/>
    <property type="match status" value="1"/>
</dbReference>
<dbReference type="Proteomes" id="UP000783686">
    <property type="component" value="Unassembled WGS sequence"/>
</dbReference>
<dbReference type="PROSITE" id="PS50222">
    <property type="entry name" value="EF_HAND_2"/>
    <property type="match status" value="2"/>
</dbReference>
<dbReference type="InterPro" id="IPR002048">
    <property type="entry name" value="EF_hand_dom"/>
</dbReference>
<dbReference type="InterPro" id="IPR011992">
    <property type="entry name" value="EF-hand-dom_pair"/>
</dbReference>
<protein>
    <recommendedName>
        <fullName evidence="3">EF-hand domain-containing protein</fullName>
    </recommendedName>
</protein>
<dbReference type="Gene3D" id="1.10.238.10">
    <property type="entry name" value="EF-hand"/>
    <property type="match status" value="2"/>
</dbReference>
<dbReference type="EMBL" id="CAJFCW020000003">
    <property type="protein sequence ID" value="CAG9104892.1"/>
    <property type="molecule type" value="Genomic_DNA"/>
</dbReference>
<evidence type="ECO:0000313" key="5">
    <source>
        <dbReference type="Proteomes" id="UP000614601"/>
    </source>
</evidence>
<proteinExistence type="predicted"/>
<dbReference type="Proteomes" id="UP000614601">
    <property type="component" value="Unassembled WGS sequence"/>
</dbReference>
<dbReference type="GO" id="GO:0016460">
    <property type="term" value="C:myosin II complex"/>
    <property type="evidence" value="ECO:0007669"/>
    <property type="project" value="TreeGrafter"/>
</dbReference>
<reference evidence="4" key="1">
    <citation type="submission" date="2020-09" db="EMBL/GenBank/DDBJ databases">
        <authorList>
            <person name="Kikuchi T."/>
        </authorList>
    </citation>
    <scope>NUCLEOTIDE SEQUENCE</scope>
    <source>
        <strain evidence="4">SH1</strain>
    </source>
</reference>
<sequence length="146" mass="16674">MNVTAEDQELIQEAFQYYDKTGDNKINFSQVGICLRSLGCVPTEKQLAQYTKQWASKDIAIEEFIPIFGALKKQTTPADRDRMMACLSNFDRDQEGYVQQADLRHLLENLGEKLSSEEVDDLLVQIEFVNGRARIPDVVDVIMLIK</sequence>
<dbReference type="AlphaFoldDB" id="A0A811KJC5"/>
<dbReference type="PANTHER" id="PTHR23048:SF49">
    <property type="entry name" value="FI08416P-RELATED"/>
    <property type="match status" value="1"/>
</dbReference>
<dbReference type="InterPro" id="IPR050230">
    <property type="entry name" value="CALM/Myosin/TropC-like"/>
</dbReference>
<dbReference type="SMART" id="SM00054">
    <property type="entry name" value="EFh"/>
    <property type="match status" value="2"/>
</dbReference>
<dbReference type="OrthoDB" id="5959761at2759"/>
<evidence type="ECO:0000313" key="4">
    <source>
        <dbReference type="EMBL" id="CAD5215848.1"/>
    </source>
</evidence>
<dbReference type="PROSITE" id="PS00018">
    <property type="entry name" value="EF_HAND_1"/>
    <property type="match status" value="1"/>
</dbReference>
<comment type="caution">
    <text evidence="4">The sequence shown here is derived from an EMBL/GenBank/DDBJ whole genome shotgun (WGS) entry which is preliminary data.</text>
</comment>
<feature type="domain" description="EF-hand" evidence="3">
    <location>
        <begin position="6"/>
        <end position="41"/>
    </location>
</feature>
<dbReference type="GO" id="GO:0005509">
    <property type="term" value="F:calcium ion binding"/>
    <property type="evidence" value="ECO:0007669"/>
    <property type="project" value="InterPro"/>
</dbReference>
<gene>
    <name evidence="4" type="ORF">BOKJ2_LOCUS6298</name>
</gene>
<dbReference type="SUPFAM" id="SSF47473">
    <property type="entry name" value="EF-hand"/>
    <property type="match status" value="1"/>
</dbReference>
<dbReference type="EMBL" id="CAJFDH010000003">
    <property type="protein sequence ID" value="CAD5215848.1"/>
    <property type="molecule type" value="Genomic_DNA"/>
</dbReference>
<organism evidence="4 5">
    <name type="scientific">Bursaphelenchus okinawaensis</name>
    <dbReference type="NCBI Taxonomy" id="465554"/>
    <lineage>
        <taxon>Eukaryota</taxon>
        <taxon>Metazoa</taxon>
        <taxon>Ecdysozoa</taxon>
        <taxon>Nematoda</taxon>
        <taxon>Chromadorea</taxon>
        <taxon>Rhabditida</taxon>
        <taxon>Tylenchina</taxon>
        <taxon>Tylenchomorpha</taxon>
        <taxon>Aphelenchoidea</taxon>
        <taxon>Aphelenchoididae</taxon>
        <taxon>Bursaphelenchus</taxon>
    </lineage>
</organism>
<accession>A0A811KJC5</accession>
<evidence type="ECO:0000256" key="2">
    <source>
        <dbReference type="ARBA" id="ARBA00022837"/>
    </source>
</evidence>
<dbReference type="InterPro" id="IPR018247">
    <property type="entry name" value="EF_Hand_1_Ca_BS"/>
</dbReference>
<dbReference type="Pfam" id="PF13405">
    <property type="entry name" value="EF-hand_6"/>
    <property type="match status" value="1"/>
</dbReference>
<keyword evidence="1" id="KW-0677">Repeat</keyword>
<keyword evidence="5" id="KW-1185">Reference proteome</keyword>
<feature type="domain" description="EF-hand" evidence="3">
    <location>
        <begin position="78"/>
        <end position="113"/>
    </location>
</feature>
<keyword evidence="2" id="KW-0106">Calcium</keyword>
<name>A0A811KJC5_9BILA</name>
<dbReference type="PANTHER" id="PTHR23048">
    <property type="entry name" value="MYOSIN LIGHT CHAIN 1, 3"/>
    <property type="match status" value="1"/>
</dbReference>